<organism evidence="2 3">
    <name type="scientific">Penicillium nalgiovense</name>
    <dbReference type="NCBI Taxonomy" id="60175"/>
    <lineage>
        <taxon>Eukaryota</taxon>
        <taxon>Fungi</taxon>
        <taxon>Dikarya</taxon>
        <taxon>Ascomycota</taxon>
        <taxon>Pezizomycotina</taxon>
        <taxon>Eurotiomycetes</taxon>
        <taxon>Eurotiomycetidae</taxon>
        <taxon>Eurotiales</taxon>
        <taxon>Aspergillaceae</taxon>
        <taxon>Penicillium</taxon>
    </lineage>
</organism>
<evidence type="ECO:0000256" key="1">
    <source>
        <dbReference type="SAM" id="MobiDB-lite"/>
    </source>
</evidence>
<proteinExistence type="predicted"/>
<dbReference type="EMBL" id="MOOB01000133">
    <property type="protein sequence ID" value="OQE69468.1"/>
    <property type="molecule type" value="Genomic_DNA"/>
</dbReference>
<dbReference type="AlphaFoldDB" id="A0A1V6X312"/>
<protein>
    <submittedName>
        <fullName evidence="2">Uncharacterized protein</fullName>
    </submittedName>
</protein>
<comment type="caution">
    <text evidence="2">The sequence shown here is derived from an EMBL/GenBank/DDBJ whole genome shotgun (WGS) entry which is preliminary data.</text>
</comment>
<gene>
    <name evidence="2" type="ORF">PENNAL_c0133G03187</name>
</gene>
<feature type="compositionally biased region" description="Polar residues" evidence="1">
    <location>
        <begin position="24"/>
        <end position="36"/>
    </location>
</feature>
<evidence type="ECO:0000313" key="3">
    <source>
        <dbReference type="Proteomes" id="UP000191691"/>
    </source>
</evidence>
<evidence type="ECO:0000313" key="2">
    <source>
        <dbReference type="EMBL" id="OQE69468.1"/>
    </source>
</evidence>
<feature type="region of interest" description="Disordered" evidence="1">
    <location>
        <begin position="1"/>
        <end position="36"/>
    </location>
</feature>
<accession>A0A1V6X312</accession>
<name>A0A1V6X312_PENNA</name>
<reference evidence="3" key="1">
    <citation type="journal article" date="2017" name="Nat. Microbiol.">
        <title>Global analysis of biosynthetic gene clusters reveals vast potential of secondary metabolite production in Penicillium species.</title>
        <authorList>
            <person name="Nielsen J.C."/>
            <person name="Grijseels S."/>
            <person name="Prigent S."/>
            <person name="Ji B."/>
            <person name="Dainat J."/>
            <person name="Nielsen K.F."/>
            <person name="Frisvad J.C."/>
            <person name="Workman M."/>
            <person name="Nielsen J."/>
        </authorList>
    </citation>
    <scope>NUCLEOTIDE SEQUENCE [LARGE SCALE GENOMIC DNA]</scope>
    <source>
        <strain evidence="3">IBT 13039</strain>
    </source>
</reference>
<sequence length="36" mass="4099">MKRSTGRGGAERLLKQRKPPSFTSPPRLTNWTRSLS</sequence>
<dbReference type="Proteomes" id="UP000191691">
    <property type="component" value="Unassembled WGS sequence"/>
</dbReference>
<keyword evidence="3" id="KW-1185">Reference proteome</keyword>